<accession>A0A6L2MMF0</accession>
<organism evidence="1">
    <name type="scientific">Tanacetum cinerariifolium</name>
    <name type="common">Dalmatian daisy</name>
    <name type="synonym">Chrysanthemum cinerariifolium</name>
    <dbReference type="NCBI Taxonomy" id="118510"/>
    <lineage>
        <taxon>Eukaryota</taxon>
        <taxon>Viridiplantae</taxon>
        <taxon>Streptophyta</taxon>
        <taxon>Embryophyta</taxon>
        <taxon>Tracheophyta</taxon>
        <taxon>Spermatophyta</taxon>
        <taxon>Magnoliopsida</taxon>
        <taxon>eudicotyledons</taxon>
        <taxon>Gunneridae</taxon>
        <taxon>Pentapetalae</taxon>
        <taxon>asterids</taxon>
        <taxon>campanulids</taxon>
        <taxon>Asterales</taxon>
        <taxon>Asteraceae</taxon>
        <taxon>Asteroideae</taxon>
        <taxon>Anthemideae</taxon>
        <taxon>Anthemidinae</taxon>
        <taxon>Tanacetum</taxon>
    </lineage>
</organism>
<dbReference type="AlphaFoldDB" id="A0A6L2MMF0"/>
<evidence type="ECO:0000313" key="1">
    <source>
        <dbReference type="EMBL" id="GEU75143.1"/>
    </source>
</evidence>
<proteinExistence type="predicted"/>
<comment type="caution">
    <text evidence="1">The sequence shown here is derived from an EMBL/GenBank/DDBJ whole genome shotgun (WGS) entry which is preliminary data.</text>
</comment>
<sequence length="296" mass="33376">MCTVLASSYPSSNNQLETLSNPMYQDAMKERQTLSCVENSSKSNDDMANGVEVYDLDCDDVPDSQPSFMANILSYGSDALTEVHNPNNVDNNMINQGVQVKPSSEQSSVMNHSETKITSDKDIISYSQYVTESQQTAIQNSNSSAQQDALILSVIEQLKSQVINYTKINLDNKSVNDTLTAELERYKEQVKVLKKGQHNPFYLKKAQQLEPKLYDGNVIKNTSAIMIPDTKETLMLAKESCLKMLLKQQDPMMLEKKVNTTPVDYAALNQLFKDFKNDLFHKLDYLLNKPFGLRIS</sequence>
<gene>
    <name evidence="1" type="ORF">Tci_047121</name>
</gene>
<name>A0A6L2MMF0_TANCI</name>
<protein>
    <submittedName>
        <fullName evidence="1">Uncharacterized protein</fullName>
    </submittedName>
</protein>
<dbReference type="EMBL" id="BKCJ010007024">
    <property type="protein sequence ID" value="GEU75143.1"/>
    <property type="molecule type" value="Genomic_DNA"/>
</dbReference>
<reference evidence="1" key="1">
    <citation type="journal article" date="2019" name="Sci. Rep.">
        <title>Draft genome of Tanacetum cinerariifolium, the natural source of mosquito coil.</title>
        <authorList>
            <person name="Yamashiro T."/>
            <person name="Shiraishi A."/>
            <person name="Satake H."/>
            <person name="Nakayama K."/>
        </authorList>
    </citation>
    <scope>NUCLEOTIDE SEQUENCE</scope>
</reference>